<feature type="domain" description="DNA topoisomerase VI subunit B transducer" evidence="7">
    <location>
        <begin position="418"/>
        <end position="574"/>
    </location>
</feature>
<keyword evidence="2" id="KW-0067">ATP-binding</keyword>
<dbReference type="GO" id="GO:0003918">
    <property type="term" value="F:DNA topoisomerase type II (double strand cut, ATP-hydrolyzing) activity"/>
    <property type="evidence" value="ECO:0007669"/>
    <property type="project" value="InterPro"/>
</dbReference>
<dbReference type="InterPro" id="IPR020568">
    <property type="entry name" value="Ribosomal_Su5_D2-typ_SF"/>
</dbReference>
<dbReference type="PANTHER" id="PTHR48444">
    <property type="entry name" value="DNA TOPOISOMERASE 6 SUBUNIT B"/>
    <property type="match status" value="1"/>
</dbReference>
<dbReference type="Gene3D" id="1.10.8.50">
    <property type="match status" value="1"/>
</dbReference>
<keyword evidence="1" id="KW-0547">Nucleotide-binding</keyword>
<gene>
    <name evidence="8" type="ORF">CDCA_CDCA02G0524</name>
</gene>
<evidence type="ECO:0000256" key="4">
    <source>
        <dbReference type="ARBA" id="ARBA00023125"/>
    </source>
</evidence>
<dbReference type="Pfam" id="PF09239">
    <property type="entry name" value="Topo-VIb_trans"/>
    <property type="match status" value="1"/>
</dbReference>
<dbReference type="InterPro" id="IPR005734">
    <property type="entry name" value="TopoVI_B"/>
</dbReference>
<feature type="compositionally biased region" description="Low complexity" evidence="6">
    <location>
        <begin position="136"/>
        <end position="163"/>
    </location>
</feature>
<protein>
    <recommendedName>
        <fullName evidence="7">DNA topoisomerase VI subunit B transducer domain-containing protein</fullName>
    </recommendedName>
</protein>
<reference evidence="8 9" key="1">
    <citation type="submission" date="2022-07" db="EMBL/GenBank/DDBJ databases">
        <title>Genome-wide signatures of adaptation to extreme environments.</title>
        <authorList>
            <person name="Cho C.H."/>
            <person name="Yoon H.S."/>
        </authorList>
    </citation>
    <scope>NUCLEOTIDE SEQUENCE [LARGE SCALE GENOMIC DNA]</scope>
    <source>
        <strain evidence="8 9">DBV 063 E5</strain>
    </source>
</reference>
<dbReference type="InterPro" id="IPR014721">
    <property type="entry name" value="Ribsml_uS5_D2-typ_fold_subgr"/>
</dbReference>
<dbReference type="EMBL" id="JANCYW010000002">
    <property type="protein sequence ID" value="KAK4534499.1"/>
    <property type="molecule type" value="Genomic_DNA"/>
</dbReference>
<sequence>MAPPQPPVVKKARKHLRDSTESPTQERTQLKFRSPAEFFAENKNIAGFDNDGRSLYTTVRELVENGIDAAEVAQVLPLIEIRLEELSRARFYERVGMEGTERRDETLYKDFHVQRKLVAASAAAARRKRARENGSTPAETTGAIAEPTTAAEPETDAANAHAGGNAANDAHYYVVTVRDNGSGMPHDAVPSMLGVVLAGTKYVVQQSRGKFGLGSKMALLWSKMSTGLPIRICTTEDASRPLTLCVLDIDIAKNQPDVLVYERVPNAFGFRGTEVSVTIRGNWKTYRPYILQYLRHMAIITPYAEFGFQFVAEQSERSFQLHFARRSERVPPPPRQAKHHPSSVNQLVLQQLLDAVDPKTSLIAFLTRELSSISRELAKKLVAEMGAPFRPDMRVSELDGNCIRKLCALLGQAHFPPPTGDCLSPAGEYNLRLGIMKELQPDMVATFAEPVGVFEGHPFIVEVGVSLGGVNVKTGLNVYRFANRIPLLFEGGNDVVTKTAHRLIPWNNYKISATADKVGVFCSIVSTKCPFKGTGKEYIGADAEPIQKAVRHAIMQCCQQLRIKLLRHVAMRDRYERKRRLAKYAPNVSRAIYQVLQLMADASRQAPEDAAGGAPETQLLQQVRTGMVTEQVLQHRLLRHVEETDQDDAVQRAASGGREAVSTRNVFFGIEQATTRVAMAGAGLTAPLLLLRSAMVSPPETAAAAAVDA</sequence>
<name>A0AAV9IQT2_CYACA</name>
<evidence type="ECO:0000256" key="2">
    <source>
        <dbReference type="ARBA" id="ARBA00022840"/>
    </source>
</evidence>
<keyword evidence="3" id="KW-0799">Topoisomerase</keyword>
<comment type="caution">
    <text evidence="8">The sequence shown here is derived from an EMBL/GenBank/DDBJ whole genome shotgun (WGS) entry which is preliminary data.</text>
</comment>
<dbReference type="CDD" id="cd00823">
    <property type="entry name" value="TopoIIB_Trans"/>
    <property type="match status" value="1"/>
</dbReference>
<dbReference type="InterPro" id="IPR015320">
    <property type="entry name" value="TopoVI_B_transducer"/>
</dbReference>
<evidence type="ECO:0000256" key="1">
    <source>
        <dbReference type="ARBA" id="ARBA00022741"/>
    </source>
</evidence>
<dbReference type="InterPro" id="IPR036890">
    <property type="entry name" value="HATPase_C_sf"/>
</dbReference>
<proteinExistence type="inferred from homology"/>
<organism evidence="8 9">
    <name type="scientific">Cyanidium caldarium</name>
    <name type="common">Red alga</name>
    <dbReference type="NCBI Taxonomy" id="2771"/>
    <lineage>
        <taxon>Eukaryota</taxon>
        <taxon>Rhodophyta</taxon>
        <taxon>Bangiophyceae</taxon>
        <taxon>Cyanidiales</taxon>
        <taxon>Cyanidiaceae</taxon>
        <taxon>Cyanidium</taxon>
    </lineage>
</organism>
<dbReference type="PANTHER" id="PTHR48444:SF1">
    <property type="entry name" value="DNA TOPOISOMERASE 6 SUBUNIT B"/>
    <property type="match status" value="1"/>
</dbReference>
<dbReference type="Proteomes" id="UP001301350">
    <property type="component" value="Unassembled WGS sequence"/>
</dbReference>
<dbReference type="SUPFAM" id="SSF54211">
    <property type="entry name" value="Ribosomal protein S5 domain 2-like"/>
    <property type="match status" value="1"/>
</dbReference>
<dbReference type="Gene3D" id="3.30.565.10">
    <property type="entry name" value="Histidine kinase-like ATPase, C-terminal domain"/>
    <property type="match status" value="1"/>
</dbReference>
<accession>A0AAV9IQT2</accession>
<keyword evidence="4" id="KW-0238">DNA-binding</keyword>
<dbReference type="NCBIfam" id="NF003218">
    <property type="entry name" value="PRK04184.1"/>
    <property type="match status" value="1"/>
</dbReference>
<dbReference type="GO" id="GO:0006265">
    <property type="term" value="P:DNA topological change"/>
    <property type="evidence" value="ECO:0007669"/>
    <property type="project" value="InterPro"/>
</dbReference>
<evidence type="ECO:0000256" key="5">
    <source>
        <dbReference type="ARBA" id="ARBA00023235"/>
    </source>
</evidence>
<dbReference type="SUPFAM" id="SSF55874">
    <property type="entry name" value="ATPase domain of HSP90 chaperone/DNA topoisomerase II/histidine kinase"/>
    <property type="match status" value="1"/>
</dbReference>
<feature type="region of interest" description="Disordered" evidence="6">
    <location>
        <begin position="126"/>
        <end position="163"/>
    </location>
</feature>
<evidence type="ECO:0000313" key="8">
    <source>
        <dbReference type="EMBL" id="KAK4534499.1"/>
    </source>
</evidence>
<evidence type="ECO:0000256" key="3">
    <source>
        <dbReference type="ARBA" id="ARBA00023029"/>
    </source>
</evidence>
<keyword evidence="9" id="KW-1185">Reference proteome</keyword>
<keyword evidence="5" id="KW-0413">Isomerase</keyword>
<dbReference type="GO" id="GO:0003677">
    <property type="term" value="F:DNA binding"/>
    <property type="evidence" value="ECO:0007669"/>
    <property type="project" value="UniProtKB-KW"/>
</dbReference>
<dbReference type="FunFam" id="3.30.230.10:FF:000050">
    <property type="entry name" value="DNA topoisomerase 6 subunit B"/>
    <property type="match status" value="1"/>
</dbReference>
<feature type="region of interest" description="Disordered" evidence="6">
    <location>
        <begin position="1"/>
        <end position="28"/>
    </location>
</feature>
<evidence type="ECO:0000259" key="7">
    <source>
        <dbReference type="Pfam" id="PF09239"/>
    </source>
</evidence>
<dbReference type="HAMAP" id="MF_00322">
    <property type="entry name" value="Top6B"/>
    <property type="match status" value="1"/>
</dbReference>
<evidence type="ECO:0000313" key="9">
    <source>
        <dbReference type="Proteomes" id="UP001301350"/>
    </source>
</evidence>
<dbReference type="Gene3D" id="3.30.230.10">
    <property type="match status" value="1"/>
</dbReference>
<evidence type="ECO:0000256" key="6">
    <source>
        <dbReference type="SAM" id="MobiDB-lite"/>
    </source>
</evidence>
<dbReference type="AlphaFoldDB" id="A0AAV9IQT2"/>
<dbReference type="GO" id="GO:0005524">
    <property type="term" value="F:ATP binding"/>
    <property type="evidence" value="ECO:0007669"/>
    <property type="project" value="UniProtKB-KW"/>
</dbReference>